<gene>
    <name evidence="2" type="ORF">PY06919</name>
</gene>
<dbReference type="AlphaFoldDB" id="Q7R9E3"/>
<keyword evidence="3" id="KW-1185">Reference proteome</keyword>
<dbReference type="Proteomes" id="UP000008553">
    <property type="component" value="Unassembled WGS sequence"/>
</dbReference>
<accession>Q7R9E3</accession>
<evidence type="ECO:0000313" key="2">
    <source>
        <dbReference type="EMBL" id="EAA19243.1"/>
    </source>
</evidence>
<keyword evidence="1" id="KW-0472">Membrane</keyword>
<dbReference type="InParanoid" id="Q7R9E3"/>
<comment type="caution">
    <text evidence="2">The sequence shown here is derived from an EMBL/GenBank/DDBJ whole genome shotgun (WGS) entry which is preliminary data.</text>
</comment>
<evidence type="ECO:0000313" key="3">
    <source>
        <dbReference type="Proteomes" id="UP000008553"/>
    </source>
</evidence>
<feature type="non-terminal residue" evidence="2">
    <location>
        <position position="1"/>
    </location>
</feature>
<keyword evidence="1" id="KW-0812">Transmembrane</keyword>
<dbReference type="PaxDb" id="73239-Q7R9E3"/>
<proteinExistence type="predicted"/>
<keyword evidence="1" id="KW-1133">Transmembrane helix</keyword>
<feature type="transmembrane region" description="Helical" evidence="1">
    <location>
        <begin position="35"/>
        <end position="52"/>
    </location>
</feature>
<evidence type="ECO:0000256" key="1">
    <source>
        <dbReference type="SAM" id="Phobius"/>
    </source>
</evidence>
<sequence>YNGIINSIFQFYSFIQYYIYYNNNLFISIMANYNIKFYYILIFYFLSILNIYF</sequence>
<organism evidence="2 3">
    <name type="scientific">Plasmodium yoelii yoelii</name>
    <dbReference type="NCBI Taxonomy" id="73239"/>
    <lineage>
        <taxon>Eukaryota</taxon>
        <taxon>Sar</taxon>
        <taxon>Alveolata</taxon>
        <taxon>Apicomplexa</taxon>
        <taxon>Aconoidasida</taxon>
        <taxon>Haemosporida</taxon>
        <taxon>Plasmodiidae</taxon>
        <taxon>Plasmodium</taxon>
        <taxon>Plasmodium (Vinckeia)</taxon>
    </lineage>
</organism>
<dbReference type="EMBL" id="AABL01002428">
    <property type="protein sequence ID" value="EAA19243.1"/>
    <property type="molecule type" value="Genomic_DNA"/>
</dbReference>
<name>Q7R9E3_PLAYO</name>
<reference evidence="2 3" key="1">
    <citation type="journal article" date="2002" name="Nature">
        <title>Genome sequence and comparative analysis of the model rodent malaria parasite Plasmodium yoelii yoelii.</title>
        <authorList>
            <person name="Carlton J.M."/>
            <person name="Angiuoli S.V."/>
            <person name="Suh B.B."/>
            <person name="Kooij T.W."/>
            <person name="Pertea M."/>
            <person name="Silva J.C."/>
            <person name="Ermolaeva M.D."/>
            <person name="Allen J.E."/>
            <person name="Selengut J.D."/>
            <person name="Koo H.L."/>
            <person name="Peterson J.D."/>
            <person name="Pop M."/>
            <person name="Kosack D.S."/>
            <person name="Shumway M.F."/>
            <person name="Bidwell S.L."/>
            <person name="Shallom S.J."/>
            <person name="van Aken S.E."/>
            <person name="Riedmuller S.B."/>
            <person name="Feldblyum T.V."/>
            <person name="Cho J.K."/>
            <person name="Quackenbush J."/>
            <person name="Sedegah M."/>
            <person name="Shoaibi A."/>
            <person name="Cummings L.M."/>
            <person name="Florens L."/>
            <person name="Yates J.R."/>
            <person name="Raine J.D."/>
            <person name="Sinden R.E."/>
            <person name="Harris M.A."/>
            <person name="Cunningham D.A."/>
            <person name="Preiser P.R."/>
            <person name="Bergman L.W."/>
            <person name="Vaidya A.B."/>
            <person name="van Lin L.H."/>
            <person name="Janse C.J."/>
            <person name="Waters A.P."/>
            <person name="Smith H.O."/>
            <person name="White O.R."/>
            <person name="Salzberg S.L."/>
            <person name="Venter J.C."/>
            <person name="Fraser C.M."/>
            <person name="Hoffman S.L."/>
            <person name="Gardner M.J."/>
            <person name="Carucci D.J."/>
        </authorList>
    </citation>
    <scope>NUCLEOTIDE SEQUENCE [LARGE SCALE GENOMIC DNA]</scope>
    <source>
        <strain evidence="2 3">17XNL</strain>
    </source>
</reference>
<protein>
    <submittedName>
        <fullName evidence="2">Uncharacterized protein</fullName>
    </submittedName>
</protein>